<protein>
    <submittedName>
        <fullName evidence="2">Uncharacterized protein</fullName>
    </submittedName>
</protein>
<dbReference type="AlphaFoldDB" id="A0A1Y3BH23"/>
<feature type="signal peptide" evidence="1">
    <location>
        <begin position="1"/>
        <end position="19"/>
    </location>
</feature>
<gene>
    <name evidence="2" type="ORF">BLA29_008893</name>
</gene>
<dbReference type="EMBL" id="MUJZ01023618">
    <property type="protein sequence ID" value="OTF79344.1"/>
    <property type="molecule type" value="Genomic_DNA"/>
</dbReference>
<feature type="non-terminal residue" evidence="2">
    <location>
        <position position="129"/>
    </location>
</feature>
<evidence type="ECO:0000313" key="3">
    <source>
        <dbReference type="Proteomes" id="UP000194236"/>
    </source>
</evidence>
<keyword evidence="3" id="KW-1185">Reference proteome</keyword>
<keyword evidence="1" id="KW-0732">Signal</keyword>
<name>A0A1Y3BH23_EURMA</name>
<dbReference type="PROSITE" id="PS51257">
    <property type="entry name" value="PROKAR_LIPOPROTEIN"/>
    <property type="match status" value="1"/>
</dbReference>
<organism evidence="2 3">
    <name type="scientific">Euroglyphus maynei</name>
    <name type="common">Mayne's house dust mite</name>
    <dbReference type="NCBI Taxonomy" id="6958"/>
    <lineage>
        <taxon>Eukaryota</taxon>
        <taxon>Metazoa</taxon>
        <taxon>Ecdysozoa</taxon>
        <taxon>Arthropoda</taxon>
        <taxon>Chelicerata</taxon>
        <taxon>Arachnida</taxon>
        <taxon>Acari</taxon>
        <taxon>Acariformes</taxon>
        <taxon>Sarcoptiformes</taxon>
        <taxon>Astigmata</taxon>
        <taxon>Psoroptidia</taxon>
        <taxon>Analgoidea</taxon>
        <taxon>Pyroglyphidae</taxon>
        <taxon>Pyroglyphinae</taxon>
        <taxon>Euroglyphus</taxon>
    </lineage>
</organism>
<feature type="chain" id="PRO_5012486200" evidence="1">
    <location>
        <begin position="20"/>
        <end position="129"/>
    </location>
</feature>
<dbReference type="OrthoDB" id="10377868at2759"/>
<comment type="caution">
    <text evidence="2">The sequence shown here is derived from an EMBL/GenBank/DDBJ whole genome shotgun (WGS) entry which is preliminary data.</text>
</comment>
<evidence type="ECO:0000256" key="1">
    <source>
        <dbReference type="SAM" id="SignalP"/>
    </source>
</evidence>
<accession>A0A1Y3BH23</accession>
<proteinExistence type="predicted"/>
<dbReference type="Proteomes" id="UP000194236">
    <property type="component" value="Unassembled WGS sequence"/>
</dbReference>
<reference evidence="2 3" key="1">
    <citation type="submission" date="2017-03" db="EMBL/GenBank/DDBJ databases">
        <title>Genome Survey of Euroglyphus maynei.</title>
        <authorList>
            <person name="Arlian L.G."/>
            <person name="Morgan M.S."/>
            <person name="Rider S.D."/>
        </authorList>
    </citation>
    <scope>NUCLEOTIDE SEQUENCE [LARGE SCALE GENOMIC DNA]</scope>
    <source>
        <strain evidence="2">Arlian Lab</strain>
        <tissue evidence="2">Whole body</tissue>
    </source>
</reference>
<sequence>MNRIVFIVTFYLFISACIADDDENNSNSNCDKAIDAFVDECQSVRSMLMKENSKDENIICCKYARYNLCMQALQRFVSSSQTINVCLDSQYEQKMEQIKPDDKINEIEKQCKTFDTKTCITNVLNGAWD</sequence>
<evidence type="ECO:0000313" key="2">
    <source>
        <dbReference type="EMBL" id="OTF79344.1"/>
    </source>
</evidence>